<accession>A0A8C4X224</accession>
<reference evidence="1" key="1">
    <citation type="submission" date="2025-08" db="UniProtKB">
        <authorList>
            <consortium name="Ensembl"/>
        </authorList>
    </citation>
    <scope>IDENTIFICATION</scope>
</reference>
<name>A0A8C4X224_EPTBU</name>
<organism evidence="1 2">
    <name type="scientific">Eptatretus burgeri</name>
    <name type="common">Inshore hagfish</name>
    <dbReference type="NCBI Taxonomy" id="7764"/>
    <lineage>
        <taxon>Eukaryota</taxon>
        <taxon>Metazoa</taxon>
        <taxon>Chordata</taxon>
        <taxon>Craniata</taxon>
        <taxon>Vertebrata</taxon>
        <taxon>Cyclostomata</taxon>
        <taxon>Myxini</taxon>
        <taxon>Myxiniformes</taxon>
        <taxon>Myxinidae</taxon>
        <taxon>Eptatretinae</taxon>
        <taxon>Eptatretus</taxon>
    </lineage>
</organism>
<dbReference type="AlphaFoldDB" id="A0A8C4X224"/>
<evidence type="ECO:0000313" key="1">
    <source>
        <dbReference type="Ensembl" id="ENSEBUP00000027713.1"/>
    </source>
</evidence>
<reference evidence="1" key="2">
    <citation type="submission" date="2025-09" db="UniProtKB">
        <authorList>
            <consortium name="Ensembl"/>
        </authorList>
    </citation>
    <scope>IDENTIFICATION</scope>
</reference>
<keyword evidence="2" id="KW-1185">Reference proteome</keyword>
<sequence length="325" mass="35216">MTQGIHLGGIPSHSAAPQLLGASQGQISPNQLQLQLQQRLQSPQQAPMNVQAMMQQRREMLRRKQHPQHNMLMKQTLACGVAPNSTVPSGFLLSSSDSSTQLYMHPITNTVTAGAPHPITQFSPISPNLIIQQGNSGMIQQQTARVEMGPATCSYEHVRGNSLEQNNLQFPTADMTHQSDPAYGGQGPLTSLGMSHLRRSALTDFRPISPDLGWQPIPGVTNTPNAQNRGCVSRPQHMVTPGMYVHPTAVSRPSECIEPPGMQVVRMGTEQQVEVYADVQCTVNLLENDSYLCQPPGGLACVTQPVVSMPGHVQGSSLLQQLLTE</sequence>
<protein>
    <submittedName>
        <fullName evidence="1">Uncharacterized protein</fullName>
    </submittedName>
</protein>
<dbReference type="Ensembl" id="ENSEBUT00000028289.1">
    <property type="protein sequence ID" value="ENSEBUP00000027713.1"/>
    <property type="gene ID" value="ENSEBUG00000016960.1"/>
</dbReference>
<proteinExistence type="predicted"/>
<dbReference type="Proteomes" id="UP000694388">
    <property type="component" value="Unplaced"/>
</dbReference>
<evidence type="ECO:0000313" key="2">
    <source>
        <dbReference type="Proteomes" id="UP000694388"/>
    </source>
</evidence>